<keyword evidence="3" id="KW-1185">Reference proteome</keyword>
<evidence type="ECO:0000256" key="1">
    <source>
        <dbReference type="SAM" id="MobiDB-lite"/>
    </source>
</evidence>
<accession>A0A6J5XZ36</accession>
<gene>
    <name evidence="2" type="ORF">ORAREDHAP_LOCUS41476</name>
</gene>
<reference evidence="3" key="1">
    <citation type="journal article" date="2020" name="Genome Biol.">
        <title>Gamete binning: chromosome-level and haplotype-resolved genome assembly enabled by high-throughput single-cell sequencing of gamete genomes.</title>
        <authorList>
            <person name="Campoy J.A."/>
            <person name="Sun H."/>
            <person name="Goel M."/>
            <person name="Jiao W.-B."/>
            <person name="Folz-Donahue K."/>
            <person name="Wang N."/>
            <person name="Rubio M."/>
            <person name="Liu C."/>
            <person name="Kukat C."/>
            <person name="Ruiz D."/>
            <person name="Huettel B."/>
            <person name="Schneeberger K."/>
        </authorList>
    </citation>
    <scope>NUCLEOTIDE SEQUENCE [LARGE SCALE GENOMIC DNA]</scope>
    <source>
        <strain evidence="3">cv. Rojo Pasion</strain>
    </source>
</reference>
<evidence type="ECO:0000313" key="3">
    <source>
        <dbReference type="Proteomes" id="UP000507245"/>
    </source>
</evidence>
<evidence type="ECO:0000313" key="2">
    <source>
        <dbReference type="EMBL" id="CAB4316334.1"/>
    </source>
</evidence>
<dbReference type="AlphaFoldDB" id="A0A6J5XZ36"/>
<sequence>MFLDNNHLLDTMSQESSHNEPVTPAAPIKGRKKSNHLTNIETYLKEMRKDINELCDQNKEVGGGADKTYIGRQ</sequence>
<name>A0A6J5XZ36_PRUAR</name>
<dbReference type="OrthoDB" id="10350928at2759"/>
<feature type="compositionally biased region" description="Polar residues" evidence="1">
    <location>
        <begin position="11"/>
        <end position="20"/>
    </location>
</feature>
<dbReference type="EMBL" id="CAEKKB010000007">
    <property type="protein sequence ID" value="CAB4316334.1"/>
    <property type="molecule type" value="Genomic_DNA"/>
</dbReference>
<proteinExistence type="predicted"/>
<organism evidence="2 3">
    <name type="scientific">Prunus armeniaca</name>
    <name type="common">Apricot</name>
    <name type="synonym">Armeniaca vulgaris</name>
    <dbReference type="NCBI Taxonomy" id="36596"/>
    <lineage>
        <taxon>Eukaryota</taxon>
        <taxon>Viridiplantae</taxon>
        <taxon>Streptophyta</taxon>
        <taxon>Embryophyta</taxon>
        <taxon>Tracheophyta</taxon>
        <taxon>Spermatophyta</taxon>
        <taxon>Magnoliopsida</taxon>
        <taxon>eudicotyledons</taxon>
        <taxon>Gunneridae</taxon>
        <taxon>Pentapetalae</taxon>
        <taxon>rosids</taxon>
        <taxon>fabids</taxon>
        <taxon>Rosales</taxon>
        <taxon>Rosaceae</taxon>
        <taxon>Amygdaloideae</taxon>
        <taxon>Amygdaleae</taxon>
        <taxon>Prunus</taxon>
    </lineage>
</organism>
<protein>
    <submittedName>
        <fullName evidence="2">Uncharacterized protein</fullName>
    </submittedName>
</protein>
<dbReference type="Proteomes" id="UP000507245">
    <property type="component" value="Unassembled WGS sequence"/>
</dbReference>
<feature type="region of interest" description="Disordered" evidence="1">
    <location>
        <begin position="1"/>
        <end position="34"/>
    </location>
</feature>